<dbReference type="EMBL" id="CP034348">
    <property type="protein sequence ID" value="QGX98477.1"/>
    <property type="molecule type" value="Genomic_DNA"/>
</dbReference>
<proteinExistence type="predicted"/>
<sequence>MAAMLRAQGLESAPFPPRFIFRQGSGSCHLIGGNLRILKERPAKISEVEPDRAKKNDERQRELTMNLNGEDWGQVAQIIHKCPADSRYKLQPKLESWITARTIRGKPVPPAARQLNDELRDEAIEAQFDNFPV</sequence>
<keyword evidence="2" id="KW-1185">Reference proteome</keyword>
<dbReference type="RefSeq" id="WP_157707108.1">
    <property type="nucleotide sequence ID" value="NZ_CP034348.1"/>
</dbReference>
<accession>A0A6I6ISI7</accession>
<gene>
    <name evidence="1" type="ORF">EI983_09360</name>
</gene>
<dbReference type="AlphaFoldDB" id="A0A6I6ISI7"/>
<dbReference type="OrthoDB" id="7870782at2"/>
<organism evidence="1 2">
    <name type="scientific">Roseovarius faecimaris</name>
    <dbReference type="NCBI Taxonomy" id="2494550"/>
    <lineage>
        <taxon>Bacteria</taxon>
        <taxon>Pseudomonadati</taxon>
        <taxon>Pseudomonadota</taxon>
        <taxon>Alphaproteobacteria</taxon>
        <taxon>Rhodobacterales</taxon>
        <taxon>Roseobacteraceae</taxon>
        <taxon>Roseovarius</taxon>
    </lineage>
</organism>
<evidence type="ECO:0000313" key="1">
    <source>
        <dbReference type="EMBL" id="QGX98477.1"/>
    </source>
</evidence>
<name>A0A6I6ISI7_9RHOB</name>
<dbReference type="KEGG" id="rom:EI983_09360"/>
<protein>
    <submittedName>
        <fullName evidence="1">Uncharacterized protein</fullName>
    </submittedName>
</protein>
<reference evidence="2" key="1">
    <citation type="submission" date="2018-12" db="EMBL/GenBank/DDBJ databases">
        <title>Complete genome sequence of Roseovarius sp. MME-070.</title>
        <authorList>
            <person name="Nam Y.-D."/>
            <person name="Kang J."/>
            <person name="Chung W.-H."/>
            <person name="Park Y.S."/>
        </authorList>
    </citation>
    <scope>NUCLEOTIDE SEQUENCE [LARGE SCALE GENOMIC DNA]</scope>
    <source>
        <strain evidence="2">MME-070</strain>
    </source>
</reference>
<dbReference type="Proteomes" id="UP000428330">
    <property type="component" value="Chromosome"/>
</dbReference>
<evidence type="ECO:0000313" key="2">
    <source>
        <dbReference type="Proteomes" id="UP000428330"/>
    </source>
</evidence>